<name>A0A640S9R4_9ACTN</name>
<keyword evidence="2" id="KW-0812">Transmembrane</keyword>
<comment type="caution">
    <text evidence="3">The sequence shown here is derived from an EMBL/GenBank/DDBJ whole genome shotgun (WGS) entry which is preliminary data.</text>
</comment>
<dbReference type="EMBL" id="BLIN01000005">
    <property type="protein sequence ID" value="GFE07564.1"/>
    <property type="molecule type" value="Genomic_DNA"/>
</dbReference>
<feature type="transmembrane region" description="Helical" evidence="2">
    <location>
        <begin position="141"/>
        <end position="162"/>
    </location>
</feature>
<protein>
    <submittedName>
        <fullName evidence="3">Uncharacterized protein</fullName>
    </submittedName>
</protein>
<evidence type="ECO:0000313" key="4">
    <source>
        <dbReference type="Proteomes" id="UP000435837"/>
    </source>
</evidence>
<feature type="region of interest" description="Disordered" evidence="1">
    <location>
        <begin position="56"/>
        <end position="86"/>
    </location>
</feature>
<evidence type="ECO:0000313" key="3">
    <source>
        <dbReference type="EMBL" id="GFE07564.1"/>
    </source>
</evidence>
<accession>A0A640S9R4</accession>
<feature type="region of interest" description="Disordered" evidence="1">
    <location>
        <begin position="1"/>
        <end position="25"/>
    </location>
</feature>
<dbReference type="Proteomes" id="UP000435837">
    <property type="component" value="Unassembled WGS sequence"/>
</dbReference>
<sequence>MDAAGRAVASANSAQSSAASARASALQAGKDAKTAAAAATQAHQIATAKRQAEIAAASKHAAEEARKAKKAGKNPADTPENDKVKDDLPWWKAGAKWLANVTNTASIAAGFGSAGFALLGLGVGAFFPPAGAALELFAGNLGYASLAFTGLNVLFTGIGYGLTGVEFKSSLVSAALSVITFGQSKWIGALGGSQVATKITQIGHDLVSPITGLLGSLGF</sequence>
<reference evidence="3 4" key="1">
    <citation type="submission" date="2019-12" db="EMBL/GenBank/DDBJ databases">
        <title>Whole genome shotgun sequence of Streptomyces caniferus NBRC 15389.</title>
        <authorList>
            <person name="Ichikawa N."/>
            <person name="Kimura A."/>
            <person name="Kitahashi Y."/>
            <person name="Komaki H."/>
            <person name="Tamura T."/>
        </authorList>
    </citation>
    <scope>NUCLEOTIDE SEQUENCE [LARGE SCALE GENOMIC DNA]</scope>
    <source>
        <strain evidence="3 4">NBRC 15389</strain>
    </source>
</reference>
<feature type="transmembrane region" description="Helical" evidence="2">
    <location>
        <begin position="105"/>
        <end position="129"/>
    </location>
</feature>
<dbReference type="AlphaFoldDB" id="A0A640S9R4"/>
<keyword evidence="2" id="KW-0472">Membrane</keyword>
<organism evidence="3 4">
    <name type="scientific">Streptomyces caniferus</name>
    <dbReference type="NCBI Taxonomy" id="285557"/>
    <lineage>
        <taxon>Bacteria</taxon>
        <taxon>Bacillati</taxon>
        <taxon>Actinomycetota</taxon>
        <taxon>Actinomycetes</taxon>
        <taxon>Kitasatosporales</taxon>
        <taxon>Streptomycetaceae</taxon>
        <taxon>Streptomyces</taxon>
    </lineage>
</organism>
<keyword evidence="2" id="KW-1133">Transmembrane helix</keyword>
<gene>
    <name evidence="3" type="ORF">Scani_38320</name>
</gene>
<evidence type="ECO:0000256" key="1">
    <source>
        <dbReference type="SAM" id="MobiDB-lite"/>
    </source>
</evidence>
<evidence type="ECO:0000256" key="2">
    <source>
        <dbReference type="SAM" id="Phobius"/>
    </source>
</evidence>
<proteinExistence type="predicted"/>
<dbReference type="RefSeq" id="WP_246295981.1">
    <property type="nucleotide sequence ID" value="NZ_BAAATH010000066.1"/>
</dbReference>